<dbReference type="RefSeq" id="XP_018231730.1">
    <property type="nucleotide sequence ID" value="XM_018397791.1"/>
</dbReference>
<sequence>MAGLVAVVHSMISMFLVGSSCISDDSVMSESLPDEQSESWDLGPDINLKSNEPMLESRPVWLAVEAKSQDSFVLRLRRDLHRSIPMGEMCSPSSIIPAVSCLFLGIAVNLMAITDVIMAIFRI</sequence>
<dbReference type="GeneID" id="28958511"/>
<name>A0A0J9U448_FUSO4</name>
<proteinExistence type="predicted"/>
<keyword evidence="1" id="KW-1133">Transmembrane helix</keyword>
<evidence type="ECO:0000313" key="3">
    <source>
        <dbReference type="EMBL" id="KNA93684.1"/>
    </source>
</evidence>
<reference evidence="3" key="1">
    <citation type="submission" date="2007-04" db="EMBL/GenBank/DDBJ databases">
        <authorList>
            <consortium name="The Broad Institute Genome Sequencing Platform"/>
            <person name="Birren B."/>
            <person name="Lander E."/>
            <person name="Galagan J."/>
            <person name="Nusbaum C."/>
            <person name="Devon K."/>
            <person name="Ma L.-J."/>
            <person name="Jaffe D."/>
            <person name="Butler J."/>
            <person name="Alvarez P."/>
            <person name="Gnerre S."/>
            <person name="Grabherr M."/>
            <person name="Kleber M."/>
            <person name="Mauceli E."/>
            <person name="Brockman W."/>
            <person name="MacCallum I.A."/>
            <person name="Young S."/>
            <person name="LaButti K."/>
            <person name="DeCaprio D."/>
            <person name="Crawford M."/>
            <person name="Koehrsen M."/>
            <person name="Engels R."/>
            <person name="Montgomery P."/>
            <person name="Pearson M."/>
            <person name="Howarth C."/>
            <person name="Larson L."/>
            <person name="White J."/>
            <person name="O'Leary S."/>
            <person name="Kodira C."/>
            <person name="Zeng Q."/>
            <person name="Yandava C."/>
            <person name="Alvarado L."/>
            <person name="Kistler C."/>
            <person name="Shim W.-B."/>
            <person name="Kang S."/>
            <person name="Woloshuk C."/>
        </authorList>
    </citation>
    <scope>NUCLEOTIDE SEQUENCE</scope>
    <source>
        <strain evidence="3">4287</strain>
    </source>
</reference>
<dbReference type="AlphaFoldDB" id="A0A0J9U448"/>
<evidence type="ECO:0000256" key="1">
    <source>
        <dbReference type="SAM" id="Phobius"/>
    </source>
</evidence>
<keyword evidence="1" id="KW-0472">Membrane</keyword>
<protein>
    <submittedName>
        <fullName evidence="3">Uncharacterized protein</fullName>
    </submittedName>
</protein>
<accession>A0A0J9U448</accession>
<dbReference type="EMBL" id="DS231696">
    <property type="protein sequence ID" value="KNA93684.1"/>
    <property type="molecule type" value="Genomic_DNA"/>
</dbReference>
<keyword evidence="2" id="KW-0732">Signal</keyword>
<feature type="signal peptide" evidence="2">
    <location>
        <begin position="1"/>
        <end position="21"/>
    </location>
</feature>
<reference evidence="3" key="2">
    <citation type="journal article" date="2010" name="Nature">
        <title>Comparative genomics reveals mobile pathogenicity chromosomes in Fusarium.</title>
        <authorList>
            <person name="Ma L.J."/>
            <person name="van der Does H.C."/>
            <person name="Borkovich K.A."/>
            <person name="Coleman J.J."/>
            <person name="Daboussi M.J."/>
            <person name="Di Pietro A."/>
            <person name="Dufresne M."/>
            <person name="Freitag M."/>
            <person name="Grabherr M."/>
            <person name="Henrissat B."/>
            <person name="Houterman P.M."/>
            <person name="Kang S."/>
            <person name="Shim W.B."/>
            <person name="Woloshuk C."/>
            <person name="Xie X."/>
            <person name="Xu J.R."/>
            <person name="Antoniw J."/>
            <person name="Baker S.E."/>
            <person name="Bluhm B.H."/>
            <person name="Breakspear A."/>
            <person name="Brown D.W."/>
            <person name="Butchko R.A."/>
            <person name="Chapman S."/>
            <person name="Coulson R."/>
            <person name="Coutinho P.M."/>
            <person name="Danchin E.G."/>
            <person name="Diener A."/>
            <person name="Gale L.R."/>
            <person name="Gardiner D.M."/>
            <person name="Goff S."/>
            <person name="Hammond-Kosack K.E."/>
            <person name="Hilburn K."/>
            <person name="Hua-Van A."/>
            <person name="Jonkers W."/>
            <person name="Kazan K."/>
            <person name="Kodira C.D."/>
            <person name="Koehrsen M."/>
            <person name="Kumar L."/>
            <person name="Lee Y.H."/>
            <person name="Li L."/>
            <person name="Manners J.M."/>
            <person name="Miranda-Saavedra D."/>
            <person name="Mukherjee M."/>
            <person name="Park G."/>
            <person name="Park J."/>
            <person name="Park S.Y."/>
            <person name="Proctor R.H."/>
            <person name="Regev A."/>
            <person name="Ruiz-Roldan M.C."/>
            <person name="Sain D."/>
            <person name="Sakthikumar S."/>
            <person name="Sykes S."/>
            <person name="Schwartz D.C."/>
            <person name="Turgeon B.G."/>
            <person name="Wapinski I."/>
            <person name="Yoder O."/>
            <person name="Young S."/>
            <person name="Zeng Q."/>
            <person name="Zhou S."/>
            <person name="Galagan J."/>
            <person name="Cuomo C.A."/>
            <person name="Kistler H.C."/>
            <person name="Rep M."/>
        </authorList>
    </citation>
    <scope>NUCLEOTIDE SEQUENCE [LARGE SCALE GENOMIC DNA]</scope>
    <source>
        <strain evidence="3">4287</strain>
    </source>
</reference>
<evidence type="ECO:0000313" key="4">
    <source>
        <dbReference type="Proteomes" id="UP000009097"/>
    </source>
</evidence>
<evidence type="ECO:0000256" key="2">
    <source>
        <dbReference type="SAM" id="SignalP"/>
    </source>
</evidence>
<dbReference type="Proteomes" id="UP000009097">
    <property type="component" value="Unassembled WGS sequence"/>
</dbReference>
<feature type="chain" id="PRO_5005324069" evidence="2">
    <location>
        <begin position="22"/>
        <end position="123"/>
    </location>
</feature>
<feature type="transmembrane region" description="Helical" evidence="1">
    <location>
        <begin position="95"/>
        <end position="121"/>
    </location>
</feature>
<gene>
    <name evidence="3" type="ORF">FOXG_17805</name>
</gene>
<keyword evidence="1" id="KW-0812">Transmembrane</keyword>
<dbReference type="KEGG" id="fox:FOXG_17805"/>
<organism evidence="3 4">
    <name type="scientific">Fusarium oxysporum f. sp. lycopersici (strain 4287 / CBS 123668 / FGSC 9935 / NRRL 34936)</name>
    <name type="common">Fusarium vascular wilt of tomato</name>
    <dbReference type="NCBI Taxonomy" id="426428"/>
    <lineage>
        <taxon>Eukaryota</taxon>
        <taxon>Fungi</taxon>
        <taxon>Dikarya</taxon>
        <taxon>Ascomycota</taxon>
        <taxon>Pezizomycotina</taxon>
        <taxon>Sordariomycetes</taxon>
        <taxon>Hypocreomycetidae</taxon>
        <taxon>Hypocreales</taxon>
        <taxon>Nectriaceae</taxon>
        <taxon>Fusarium</taxon>
        <taxon>Fusarium oxysporum species complex</taxon>
    </lineage>
</organism>
<dbReference type="VEuPathDB" id="FungiDB:FOXG_17805"/>